<dbReference type="EMBL" id="QPIJ01000048">
    <property type="protein sequence ID" value="RCV87582.1"/>
    <property type="molecule type" value="Genomic_DNA"/>
</dbReference>
<dbReference type="RefSeq" id="WP_114487968.1">
    <property type="nucleotide sequence ID" value="NZ_CBCSHM010000072.1"/>
</dbReference>
<gene>
    <name evidence="1" type="ORF">DU506_16400</name>
</gene>
<dbReference type="OrthoDB" id="6159568at2"/>
<sequence>MTHPQSQTPEKRPSWWERVSERCYRASTPALARDMQNESPGAFHQVVNDITLPLDASFEQEVAKQLAQGTYVGFRPAKSLMPVMVQRFGLVLENLGEKQASLETTCNACPVVGHCWKSLRHTTDVETFRDFCPNAESFDRMGSHVKE</sequence>
<keyword evidence="2" id="KW-1185">Reference proteome</keyword>
<dbReference type="AlphaFoldDB" id="A0A368TU59"/>
<reference evidence="1 2" key="1">
    <citation type="submission" date="2018-07" db="EMBL/GenBank/DDBJ databases">
        <title>Halomonas rutogse sp. nov., isolated from Lake TangqianCo on Tibetan Plateau.</title>
        <authorList>
            <person name="Lu H."/>
            <person name="Xing P."/>
            <person name="Wu Q."/>
        </authorList>
    </citation>
    <scope>NUCLEOTIDE SEQUENCE [LARGE SCALE GENOMIC DNA]</scope>
    <source>
        <strain evidence="1 2">TQ8S</strain>
    </source>
</reference>
<comment type="caution">
    <text evidence="1">The sequence shown here is derived from an EMBL/GenBank/DDBJ whole genome shotgun (WGS) entry which is preliminary data.</text>
</comment>
<proteinExistence type="predicted"/>
<evidence type="ECO:0000313" key="2">
    <source>
        <dbReference type="Proteomes" id="UP000253204"/>
    </source>
</evidence>
<evidence type="ECO:0000313" key="1">
    <source>
        <dbReference type="EMBL" id="RCV87582.1"/>
    </source>
</evidence>
<accession>A0A368TU59</accession>
<dbReference type="Proteomes" id="UP000253204">
    <property type="component" value="Unassembled WGS sequence"/>
</dbReference>
<organism evidence="1 2">
    <name type="scientific">Vreelandella rituensis</name>
    <dbReference type="NCBI Taxonomy" id="2282306"/>
    <lineage>
        <taxon>Bacteria</taxon>
        <taxon>Pseudomonadati</taxon>
        <taxon>Pseudomonadota</taxon>
        <taxon>Gammaproteobacteria</taxon>
        <taxon>Oceanospirillales</taxon>
        <taxon>Halomonadaceae</taxon>
        <taxon>Vreelandella</taxon>
    </lineage>
</organism>
<protein>
    <submittedName>
        <fullName evidence="1">Uncharacterized protein</fullName>
    </submittedName>
</protein>
<name>A0A368TU59_9GAMM</name>